<dbReference type="EMBL" id="JAEHOC010000001">
    <property type="protein sequence ID" value="KAG2445938.1"/>
    <property type="molecule type" value="Genomic_DNA"/>
</dbReference>
<dbReference type="Proteomes" id="UP000650467">
    <property type="component" value="Unassembled WGS sequence"/>
</dbReference>
<feature type="region of interest" description="Disordered" evidence="1">
    <location>
        <begin position="261"/>
        <end position="301"/>
    </location>
</feature>
<feature type="signal peptide" evidence="2">
    <location>
        <begin position="1"/>
        <end position="23"/>
    </location>
</feature>
<evidence type="ECO:0000256" key="2">
    <source>
        <dbReference type="SAM" id="SignalP"/>
    </source>
</evidence>
<dbReference type="AlphaFoldDB" id="A0A835WEL3"/>
<gene>
    <name evidence="3" type="ORF">HXX76_000541</name>
</gene>
<protein>
    <submittedName>
        <fullName evidence="3">Uncharacterized protein</fullName>
    </submittedName>
</protein>
<evidence type="ECO:0000313" key="4">
    <source>
        <dbReference type="Proteomes" id="UP000650467"/>
    </source>
</evidence>
<proteinExistence type="predicted"/>
<reference evidence="3" key="1">
    <citation type="journal article" date="2020" name="bioRxiv">
        <title>Comparative genomics of Chlamydomonas.</title>
        <authorList>
            <person name="Craig R.J."/>
            <person name="Hasan A.R."/>
            <person name="Ness R.W."/>
            <person name="Keightley P.D."/>
        </authorList>
    </citation>
    <scope>NUCLEOTIDE SEQUENCE</scope>
    <source>
        <strain evidence="3">SAG 7.73</strain>
    </source>
</reference>
<name>A0A835WEL3_CHLIN</name>
<dbReference type="OrthoDB" id="544180at2759"/>
<feature type="region of interest" description="Disordered" evidence="1">
    <location>
        <begin position="597"/>
        <end position="619"/>
    </location>
</feature>
<feature type="chain" id="PRO_5032812589" evidence="2">
    <location>
        <begin position="24"/>
        <end position="802"/>
    </location>
</feature>
<keyword evidence="2" id="KW-0732">Signal</keyword>
<comment type="caution">
    <text evidence="3">The sequence shown here is derived from an EMBL/GenBank/DDBJ whole genome shotgun (WGS) entry which is preliminary data.</text>
</comment>
<sequence length="802" mass="81658">MPRGLRASVVSLTCVLAALCVGATSTGLLGKAENSPVEVSQALKVADGGLGPPISAWYFSLKTSKGYCGLVPLSTTAGGYGFAISCANKYPVYDSQFTLLSADAPSSPGRPGWAGAGAAAAAAASPAAAQPLDSAADRGAAGVGISAISEAAAGEAGSLTRPGLQPDLEVVAKVAAGQRERERRGSTTEEARRVRRLLAGTADPRAHLEDHATVMATAAITDDAAAVPGVMGAIGAAAMHDPNAPVVITSGTPLRLLSRSAGLCGSVPPPAPKSLQQQEDEQQPQPAAADHGEEEEEQGVVRGAAALSDSAPCSRLIPAAWCAWLWCRAAPALQLALNTLSRALHLPQPFSLSAPSGCVHTVAATRPSSGSAAGVGAGTAAGSGSPAQAALQDTAPWPVTCVLAQPGSLQWRLFKSDLKDNATVDLAADWLYLMEGDKYCTLADVAGMTAVVSCHLDSPGWTGYKFQLQTLSYPRSQLASQLTGGECSVRLPSLPPPHDWACGGPDRPPSPDRSPDFDLVLQTPGSALAAGVVVGITTYSHGLVGNQLQRCCPMTSSPHIIFCEIPVPGSVPPAECWFQLYDVKLLRAVRPSEAIQDPALLGGGDDADAGRGGSSGGGRQEEGFWGAFARSLFAEMSPVVMPDMDDADELAPARQVGAAIVEESGAGDAGELEEEEDVGLVAELAAAAGRLRFPWDAVAPITDGSLVMFMSKAFARYCSVSVDGDLLCVSAQASNASRNLFTLRLPPLPPLAGAARVRARAGQAAVGGAGLRSGAVGGVAVGGVAEVRAAGADQAELDVSGR</sequence>
<accession>A0A835WEL3</accession>
<evidence type="ECO:0000256" key="1">
    <source>
        <dbReference type="SAM" id="MobiDB-lite"/>
    </source>
</evidence>
<feature type="region of interest" description="Disordered" evidence="1">
    <location>
        <begin position="370"/>
        <end position="389"/>
    </location>
</feature>
<organism evidence="3 4">
    <name type="scientific">Chlamydomonas incerta</name>
    <dbReference type="NCBI Taxonomy" id="51695"/>
    <lineage>
        <taxon>Eukaryota</taxon>
        <taxon>Viridiplantae</taxon>
        <taxon>Chlorophyta</taxon>
        <taxon>core chlorophytes</taxon>
        <taxon>Chlorophyceae</taxon>
        <taxon>CS clade</taxon>
        <taxon>Chlamydomonadales</taxon>
        <taxon>Chlamydomonadaceae</taxon>
        <taxon>Chlamydomonas</taxon>
    </lineage>
</organism>
<evidence type="ECO:0000313" key="3">
    <source>
        <dbReference type="EMBL" id="KAG2445938.1"/>
    </source>
</evidence>
<keyword evidence="4" id="KW-1185">Reference proteome</keyword>